<dbReference type="EMBL" id="LNQE01001425">
    <property type="protein sequence ID" value="KUG17676.1"/>
    <property type="molecule type" value="Genomic_DNA"/>
</dbReference>
<dbReference type="EC" id="4.2.1.32" evidence="4"/>
<feature type="domain" description="Fe-S hydro-lyase tartrate dehydratase beta-type catalytic" evidence="3">
    <location>
        <begin position="5"/>
        <end position="166"/>
    </location>
</feature>
<dbReference type="InterPro" id="IPR004647">
    <property type="entry name" value="Fe-S_hydro-lyase_TtdB-typ_cat"/>
</dbReference>
<sequence length="178" mass="19157">MTIFHLHTPLCQEDVKKLNAGDIVFLKGKVFTARDKAHALIRRQGSPVPLEGAALYHCGPIIQDDSVISAGPTTSGRMARYTDEILALGVKAIIGKGGLPGEPFLNRAVYLAYPGGCGAAAASQLRIRAVHFPELGMAESIWELEAEDLGPMVVAVDSYGRDLYQDVRLSAKAAREKQ</sequence>
<dbReference type="GO" id="GO:0004333">
    <property type="term" value="F:fumarate hydratase activity"/>
    <property type="evidence" value="ECO:0007669"/>
    <property type="project" value="UniProtKB-EC"/>
</dbReference>
<dbReference type="InterPro" id="IPR036660">
    <property type="entry name" value="Fe-S_hydroAse_TtdB_cat_sf"/>
</dbReference>
<gene>
    <name evidence="4" type="ORF">ASZ90_012601</name>
</gene>
<dbReference type="AlphaFoldDB" id="A0A0W8F9W1"/>
<dbReference type="SUPFAM" id="SSF117457">
    <property type="entry name" value="FumA C-terminal domain-like"/>
    <property type="match status" value="1"/>
</dbReference>
<name>A0A0W8F9W1_9ZZZZ</name>
<comment type="similarity">
    <text evidence="1">Belongs to the class-I fumarase family.</text>
</comment>
<dbReference type="PANTHER" id="PTHR43351:SF2">
    <property type="entry name" value="L(+)-TARTRATE DEHYDRATASE SUBUNIT BETA-RELATED"/>
    <property type="match status" value="1"/>
</dbReference>
<proteinExistence type="inferred from homology"/>
<dbReference type="EC" id="4.2.1.2" evidence="4"/>
<evidence type="ECO:0000313" key="4">
    <source>
        <dbReference type="EMBL" id="KUG17676.1"/>
    </source>
</evidence>
<protein>
    <submittedName>
        <fullName evidence="4">Fumarate hydratase class i, aerobic</fullName>
        <ecNumber evidence="4">4.2.1.2</ecNumber>
        <ecNumber evidence="4">4.2.1.32</ecNumber>
    </submittedName>
</protein>
<accession>A0A0W8F9W1</accession>
<reference evidence="4" key="1">
    <citation type="journal article" date="2015" name="Proc. Natl. Acad. Sci. U.S.A.">
        <title>Networks of energetic and metabolic interactions define dynamics in microbial communities.</title>
        <authorList>
            <person name="Embree M."/>
            <person name="Liu J.K."/>
            <person name="Al-Bassam M.M."/>
            <person name="Zengler K."/>
        </authorList>
    </citation>
    <scope>NUCLEOTIDE SEQUENCE</scope>
</reference>
<organism evidence="4">
    <name type="scientific">hydrocarbon metagenome</name>
    <dbReference type="NCBI Taxonomy" id="938273"/>
    <lineage>
        <taxon>unclassified sequences</taxon>
        <taxon>metagenomes</taxon>
        <taxon>ecological metagenomes</taxon>
    </lineage>
</organism>
<dbReference type="PANTHER" id="PTHR43351">
    <property type="entry name" value="L(+)-TARTRATE DEHYDRATASE SUBUNIT BETA"/>
    <property type="match status" value="1"/>
</dbReference>
<keyword evidence="2 4" id="KW-0456">Lyase</keyword>
<dbReference type="Gene3D" id="3.20.130.10">
    <property type="entry name" value="Fe-S hydro-lyase, tartrate dehydratase beta-type, catalytic domain"/>
    <property type="match status" value="1"/>
</dbReference>
<evidence type="ECO:0000256" key="2">
    <source>
        <dbReference type="ARBA" id="ARBA00023239"/>
    </source>
</evidence>
<evidence type="ECO:0000259" key="3">
    <source>
        <dbReference type="Pfam" id="PF05683"/>
    </source>
</evidence>
<dbReference type="Pfam" id="PF05683">
    <property type="entry name" value="Fumerase_C"/>
    <property type="match status" value="1"/>
</dbReference>
<evidence type="ECO:0000256" key="1">
    <source>
        <dbReference type="ARBA" id="ARBA00008876"/>
    </source>
</evidence>
<comment type="caution">
    <text evidence="4">The sequence shown here is derived from an EMBL/GenBank/DDBJ whole genome shotgun (WGS) entry which is preliminary data.</text>
</comment>
<dbReference type="NCBIfam" id="TIGR00723">
    <property type="entry name" value="ttdB_fumA_fumB"/>
    <property type="match status" value="1"/>
</dbReference>
<dbReference type="GO" id="GO:0008730">
    <property type="term" value="F:L(+)-tartrate dehydratase activity"/>
    <property type="evidence" value="ECO:0007669"/>
    <property type="project" value="UniProtKB-EC"/>
</dbReference>